<accession>A0A4R2PCV1</accession>
<dbReference type="GO" id="GO:0006310">
    <property type="term" value="P:DNA recombination"/>
    <property type="evidence" value="ECO:0007669"/>
    <property type="project" value="UniProtKB-KW"/>
</dbReference>
<dbReference type="Pfam" id="PF02646">
    <property type="entry name" value="RmuC"/>
    <property type="match status" value="1"/>
</dbReference>
<evidence type="ECO:0000256" key="3">
    <source>
        <dbReference type="ARBA" id="ARBA00021840"/>
    </source>
</evidence>
<evidence type="ECO:0000256" key="5">
    <source>
        <dbReference type="ARBA" id="ARBA00023172"/>
    </source>
</evidence>
<organism evidence="8 9">
    <name type="scientific">Rhodothalassium salexigens DSM 2132</name>
    <dbReference type="NCBI Taxonomy" id="1188247"/>
    <lineage>
        <taxon>Bacteria</taxon>
        <taxon>Pseudomonadati</taxon>
        <taxon>Pseudomonadota</taxon>
        <taxon>Alphaproteobacteria</taxon>
        <taxon>Rhodothalassiales</taxon>
        <taxon>Rhodothalassiaceae</taxon>
        <taxon>Rhodothalassium</taxon>
    </lineage>
</organism>
<feature type="region of interest" description="Disordered" evidence="7">
    <location>
        <begin position="460"/>
        <end position="564"/>
    </location>
</feature>
<evidence type="ECO:0000313" key="8">
    <source>
        <dbReference type="EMBL" id="TCP33013.1"/>
    </source>
</evidence>
<dbReference type="EMBL" id="SLXO01000008">
    <property type="protein sequence ID" value="TCP33013.1"/>
    <property type="molecule type" value="Genomic_DNA"/>
</dbReference>
<dbReference type="AlphaFoldDB" id="A0A4R2PCV1"/>
<sequence length="564" mass="61003">MIDTIWLIAAAAGLGGALAGLVGGYAIGRRDVTQARAHMAEAIRDLHEVQAAAQQAAILEDRVADESAARADAERQLSEVQARAEERHRAMARQVDELKNVRAQMETQFKTMINAALTQSRDDFLKQAQAHFDKHQAHARSDLEGLVRPMAQTLEHYRQNLKEIETARQNAYGSLTSELRSVAAAQKEVKEEAARLSTALRSGSGVRGRWGESQLRRIMELAGMAPYVDFTTQTSTQNGGTQQRPDAVIHLPGKRAIVIDAKTPMSAFLEAQATEDPRERDAKLAQHAAQVRTQVRALSKKSYWSAFGPGLEAVVMFLPGDDLIAAAVEQDPTLYEEAFANQVILATPATLFALARAVAHVWTQEQMAERAHDAARLGRELYDRITTMAGHITRLGTALDRSVGHYNSFVNSLERRVLPTARKFESLGILDQRPPLDTLTTLAPTAAALDASEFKAAADASPAPAPAAPLDIDPATPDFATADPAAGDRDSTDPADPADPADPHRLVAPDDDSPWLDRLGDDWARPDATQPADAGPPDAPTPDTEPQDKEPPAPDRTTAARDSG</sequence>
<proteinExistence type="inferred from homology"/>
<dbReference type="Proteomes" id="UP000295399">
    <property type="component" value="Unassembled WGS sequence"/>
</dbReference>
<dbReference type="InParanoid" id="A0A4R2PCV1"/>
<keyword evidence="4 6" id="KW-0175">Coiled coil</keyword>
<evidence type="ECO:0000256" key="7">
    <source>
        <dbReference type="SAM" id="MobiDB-lite"/>
    </source>
</evidence>
<comment type="function">
    <text evidence="1">Involved in DNA recombination.</text>
</comment>
<feature type="compositionally biased region" description="Low complexity" evidence="7">
    <location>
        <begin position="460"/>
        <end position="485"/>
    </location>
</feature>
<dbReference type="RefSeq" id="WP_132708946.1">
    <property type="nucleotide sequence ID" value="NZ_JACIGF010000008.1"/>
</dbReference>
<name>A0A4R2PCV1_RHOSA</name>
<protein>
    <recommendedName>
        <fullName evidence="3">DNA recombination protein RmuC homolog</fullName>
    </recommendedName>
</protein>
<reference evidence="8 9" key="1">
    <citation type="submission" date="2019-03" db="EMBL/GenBank/DDBJ databases">
        <title>Genomic Encyclopedia of Type Strains, Phase IV (KMG-IV): sequencing the most valuable type-strain genomes for metagenomic binning, comparative biology and taxonomic classification.</title>
        <authorList>
            <person name="Goeker M."/>
        </authorList>
    </citation>
    <scope>NUCLEOTIDE SEQUENCE [LARGE SCALE GENOMIC DNA]</scope>
    <source>
        <strain evidence="8 9">DSM 2132</strain>
    </source>
</reference>
<evidence type="ECO:0000256" key="1">
    <source>
        <dbReference type="ARBA" id="ARBA00003416"/>
    </source>
</evidence>
<feature type="compositionally biased region" description="Low complexity" evidence="7">
    <location>
        <begin position="526"/>
        <end position="544"/>
    </location>
</feature>
<keyword evidence="5" id="KW-0233">DNA recombination</keyword>
<evidence type="ECO:0000256" key="6">
    <source>
        <dbReference type="SAM" id="Coils"/>
    </source>
</evidence>
<comment type="caution">
    <text evidence="8">The sequence shown here is derived from an EMBL/GenBank/DDBJ whole genome shotgun (WGS) entry which is preliminary data.</text>
</comment>
<dbReference type="FunCoup" id="A0A4R2PCV1">
    <property type="interactions" value="89"/>
</dbReference>
<feature type="coiled-coil region" evidence="6">
    <location>
        <begin position="56"/>
        <end position="108"/>
    </location>
</feature>
<evidence type="ECO:0000313" key="9">
    <source>
        <dbReference type="Proteomes" id="UP000295399"/>
    </source>
</evidence>
<evidence type="ECO:0000256" key="4">
    <source>
        <dbReference type="ARBA" id="ARBA00023054"/>
    </source>
</evidence>
<dbReference type="InterPro" id="IPR003798">
    <property type="entry name" value="DNA_recombination_RmuC"/>
</dbReference>
<keyword evidence="9" id="KW-1185">Reference proteome</keyword>
<dbReference type="PANTHER" id="PTHR30563">
    <property type="entry name" value="DNA RECOMBINATION PROTEIN RMUC"/>
    <property type="match status" value="1"/>
</dbReference>
<evidence type="ECO:0000256" key="2">
    <source>
        <dbReference type="ARBA" id="ARBA00009840"/>
    </source>
</evidence>
<dbReference type="PANTHER" id="PTHR30563:SF0">
    <property type="entry name" value="DNA RECOMBINATION PROTEIN RMUC"/>
    <property type="match status" value="1"/>
</dbReference>
<dbReference type="OrthoDB" id="370725at2"/>
<gene>
    <name evidence="8" type="ORF">EV659_108112</name>
</gene>
<comment type="similarity">
    <text evidence="2">Belongs to the RmuC family.</text>
</comment>